<gene>
    <name evidence="8" type="ORF">DL762_008425</name>
</gene>
<dbReference type="Pfam" id="PF13656">
    <property type="entry name" value="RNA_pol_L_2"/>
    <property type="match status" value="1"/>
</dbReference>
<evidence type="ECO:0000313" key="8">
    <source>
        <dbReference type="EMBL" id="RYO78946.1"/>
    </source>
</evidence>
<accession>A0ABY0GWX7</accession>
<dbReference type="InterPro" id="IPR009025">
    <property type="entry name" value="RBP11-like_dimer"/>
</dbReference>
<dbReference type="Gene3D" id="3.30.1360.10">
    <property type="entry name" value="RNA polymerase, RBP11-like subunit"/>
    <property type="match status" value="1"/>
</dbReference>
<feature type="compositionally biased region" description="Polar residues" evidence="6">
    <location>
        <begin position="19"/>
        <end position="29"/>
    </location>
</feature>
<protein>
    <recommendedName>
        <fullName evidence="7">DNA-directed RNA polymerase RBP11-like dimerisation domain-containing protein</fullName>
    </recommendedName>
</protein>
<dbReference type="Proteomes" id="UP000294003">
    <property type="component" value="Unassembled WGS sequence"/>
</dbReference>
<dbReference type="PANTHER" id="PTHR13946">
    <property type="entry name" value="DNA-DIRECTED RNA POLYMERASE I,II,III"/>
    <property type="match status" value="1"/>
</dbReference>
<comment type="similarity">
    <text evidence="5">Belongs to the archaeal Rpo11/eukaryotic RPB11/RPC19 RNA polymerase subunit family.</text>
</comment>
<keyword evidence="9" id="KW-1185">Reference proteome</keyword>
<keyword evidence="3" id="KW-0804">Transcription</keyword>
<feature type="compositionally biased region" description="Acidic residues" evidence="6">
    <location>
        <begin position="30"/>
        <end position="43"/>
    </location>
</feature>
<evidence type="ECO:0000256" key="2">
    <source>
        <dbReference type="ARBA" id="ARBA00022478"/>
    </source>
</evidence>
<keyword evidence="2" id="KW-0240">DNA-directed RNA polymerase</keyword>
<name>A0ABY0GWX7_9PEZI</name>
<evidence type="ECO:0000256" key="4">
    <source>
        <dbReference type="ARBA" id="ARBA00023242"/>
    </source>
</evidence>
<reference evidence="8 9" key="1">
    <citation type="submission" date="2018-06" db="EMBL/GenBank/DDBJ databases">
        <title>Complete Genomes of Monosporascus.</title>
        <authorList>
            <person name="Robinson A.J."/>
            <person name="Natvig D.O."/>
        </authorList>
    </citation>
    <scope>NUCLEOTIDE SEQUENCE [LARGE SCALE GENOMIC DNA]</scope>
    <source>
        <strain evidence="8 9">CBS 609.92</strain>
    </source>
</reference>
<comment type="subcellular location">
    <subcellularLocation>
        <location evidence="1">Nucleus</location>
    </subcellularLocation>
</comment>
<evidence type="ECO:0000256" key="6">
    <source>
        <dbReference type="SAM" id="MobiDB-lite"/>
    </source>
</evidence>
<dbReference type="InterPro" id="IPR033898">
    <property type="entry name" value="RNAP_AC19"/>
</dbReference>
<evidence type="ECO:0000256" key="3">
    <source>
        <dbReference type="ARBA" id="ARBA00023163"/>
    </source>
</evidence>
<evidence type="ECO:0000313" key="9">
    <source>
        <dbReference type="Proteomes" id="UP000294003"/>
    </source>
</evidence>
<sequence length="162" mass="17646">MPGKTDVKQEDTAMEDAPSSAQKPTTAESQDGDAEPMQEDDAGENAAGEGDVAEEEPDEEEVPKVRILPGSTPTAASFEFTKEGHTLGSALRYIIMKNPDVEFCAYSIPHPSENKMNVRIQTYEGTTATAALEKGLQDLEDLCDVVTDEFWTARNKFNESQA</sequence>
<keyword evidence="4" id="KW-0539">Nucleus</keyword>
<dbReference type="SUPFAM" id="SSF55257">
    <property type="entry name" value="RBP11-like subunits of RNA polymerase"/>
    <property type="match status" value="1"/>
</dbReference>
<dbReference type="CDD" id="cd07029">
    <property type="entry name" value="RNAP_I_III_AC19"/>
    <property type="match status" value="1"/>
</dbReference>
<feature type="region of interest" description="Disordered" evidence="6">
    <location>
        <begin position="1"/>
        <end position="76"/>
    </location>
</feature>
<evidence type="ECO:0000256" key="5">
    <source>
        <dbReference type="ARBA" id="ARBA00025751"/>
    </source>
</evidence>
<dbReference type="PROSITE" id="PS01154">
    <property type="entry name" value="RNA_POL_L_13KD"/>
    <property type="match status" value="1"/>
</dbReference>
<organism evidence="8 9">
    <name type="scientific">Monosporascus cannonballus</name>
    <dbReference type="NCBI Taxonomy" id="155416"/>
    <lineage>
        <taxon>Eukaryota</taxon>
        <taxon>Fungi</taxon>
        <taxon>Dikarya</taxon>
        <taxon>Ascomycota</taxon>
        <taxon>Pezizomycotina</taxon>
        <taxon>Sordariomycetes</taxon>
        <taxon>Xylariomycetidae</taxon>
        <taxon>Xylariales</taxon>
        <taxon>Xylariales incertae sedis</taxon>
        <taxon>Monosporascus</taxon>
    </lineage>
</organism>
<dbReference type="InterPro" id="IPR008193">
    <property type="entry name" value="RNA_pol_Rpb11_13-16kDa_CS"/>
</dbReference>
<dbReference type="InterPro" id="IPR036603">
    <property type="entry name" value="RBP11-like"/>
</dbReference>
<feature type="compositionally biased region" description="Acidic residues" evidence="6">
    <location>
        <begin position="51"/>
        <end position="61"/>
    </location>
</feature>
<feature type="domain" description="DNA-directed RNA polymerase RBP11-like dimerisation" evidence="7">
    <location>
        <begin position="76"/>
        <end position="148"/>
    </location>
</feature>
<dbReference type="EMBL" id="QJNS01000354">
    <property type="protein sequence ID" value="RYO78946.1"/>
    <property type="molecule type" value="Genomic_DNA"/>
</dbReference>
<evidence type="ECO:0000259" key="7">
    <source>
        <dbReference type="Pfam" id="PF13656"/>
    </source>
</evidence>
<dbReference type="InterPro" id="IPR022905">
    <property type="entry name" value="Rpo11-like"/>
</dbReference>
<dbReference type="HAMAP" id="MF_00261">
    <property type="entry name" value="RNApol_arch_Rpo11"/>
    <property type="match status" value="1"/>
</dbReference>
<proteinExistence type="inferred from homology"/>
<feature type="compositionally biased region" description="Basic and acidic residues" evidence="6">
    <location>
        <begin position="1"/>
        <end position="11"/>
    </location>
</feature>
<dbReference type="PANTHER" id="PTHR13946:SF28">
    <property type="entry name" value="DNA-DIRECTED RNA POLYMERASES I AND III SUBUNIT RPAC2"/>
    <property type="match status" value="1"/>
</dbReference>
<comment type="caution">
    <text evidence="8">The sequence shown here is derived from an EMBL/GenBank/DDBJ whole genome shotgun (WGS) entry which is preliminary data.</text>
</comment>
<evidence type="ECO:0000256" key="1">
    <source>
        <dbReference type="ARBA" id="ARBA00004123"/>
    </source>
</evidence>